<keyword evidence="1" id="KW-0472">Membrane</keyword>
<name>L7LZF5_RHIPC</name>
<sequence length="129" mass="15242">MFCYSIGIMFAFSFLLFVLCWSCFSFLFFVLRLKLRLCTFLFCFSIEHCEASTRPTYLCFRVCENCFQTFIVLMGFELKHLSFLGRVKCLTRTKHWFQGFARKTKKQNESAALLPRDMRHTLSGSVAMF</sequence>
<reference evidence="2" key="2">
    <citation type="journal article" date="2015" name="J. Proteomics">
        <title>Sexual differences in the sialomes of the zebra tick, Rhipicephalus pulchellus.</title>
        <authorList>
            <person name="Tan A.W."/>
            <person name="Francischetti I.M."/>
            <person name="Slovak M."/>
            <person name="Kini R.M."/>
            <person name="Ribeiro J.M."/>
        </authorList>
    </citation>
    <scope>NUCLEOTIDE SEQUENCE</scope>
    <source>
        <tissue evidence="2">Salivary gland</tissue>
    </source>
</reference>
<feature type="transmembrane region" description="Helical" evidence="1">
    <location>
        <begin position="6"/>
        <end position="31"/>
    </location>
</feature>
<keyword evidence="1" id="KW-1133">Transmembrane helix</keyword>
<dbReference type="EMBL" id="GACK01007874">
    <property type="protein sequence ID" value="JAA57160.1"/>
    <property type="molecule type" value="mRNA"/>
</dbReference>
<accession>L7LZF5</accession>
<reference evidence="2" key="1">
    <citation type="submission" date="2012-11" db="EMBL/GenBank/DDBJ databases">
        <authorList>
            <person name="Lucero-Rivera Y.E."/>
            <person name="Tovar-Ramirez D."/>
        </authorList>
    </citation>
    <scope>NUCLEOTIDE SEQUENCE</scope>
    <source>
        <tissue evidence="2">Salivary gland</tissue>
    </source>
</reference>
<keyword evidence="1" id="KW-0812">Transmembrane</keyword>
<proteinExistence type="evidence at transcript level"/>
<organism evidence="2">
    <name type="scientific">Rhipicephalus pulchellus</name>
    <name type="common">Yellow backed tick</name>
    <name type="synonym">Dermacentor pulchellus</name>
    <dbReference type="NCBI Taxonomy" id="72859"/>
    <lineage>
        <taxon>Eukaryota</taxon>
        <taxon>Metazoa</taxon>
        <taxon>Ecdysozoa</taxon>
        <taxon>Arthropoda</taxon>
        <taxon>Chelicerata</taxon>
        <taxon>Arachnida</taxon>
        <taxon>Acari</taxon>
        <taxon>Parasitiformes</taxon>
        <taxon>Ixodida</taxon>
        <taxon>Ixodoidea</taxon>
        <taxon>Ixodidae</taxon>
        <taxon>Rhipicephalinae</taxon>
        <taxon>Rhipicephalus</taxon>
        <taxon>Rhipicephalus</taxon>
    </lineage>
</organism>
<dbReference type="AlphaFoldDB" id="L7LZF5"/>
<evidence type="ECO:0000256" key="1">
    <source>
        <dbReference type="SAM" id="Phobius"/>
    </source>
</evidence>
<evidence type="ECO:0000313" key="2">
    <source>
        <dbReference type="EMBL" id="JAA57160.1"/>
    </source>
</evidence>
<protein>
    <submittedName>
        <fullName evidence="2">Uncharacterized protein</fullName>
    </submittedName>
</protein>